<dbReference type="RefSeq" id="WP_310459334.1">
    <property type="nucleotide sequence ID" value="NZ_JAVKPH010000054.1"/>
</dbReference>
<comment type="caution">
    <text evidence="2">The sequence shown here is derived from an EMBL/GenBank/DDBJ whole genome shotgun (WGS) entry which is preliminary data.</text>
</comment>
<organism evidence="2 3">
    <name type="scientific">Ruixingdingia sedimenti</name>
    <dbReference type="NCBI Taxonomy" id="3073604"/>
    <lineage>
        <taxon>Bacteria</taxon>
        <taxon>Pseudomonadati</taxon>
        <taxon>Pseudomonadota</taxon>
        <taxon>Alphaproteobacteria</taxon>
        <taxon>Rhodobacterales</taxon>
        <taxon>Paracoccaceae</taxon>
        <taxon>Ruixingdingia</taxon>
    </lineage>
</organism>
<dbReference type="Proteomes" id="UP001247754">
    <property type="component" value="Unassembled WGS sequence"/>
</dbReference>
<evidence type="ECO:0000313" key="2">
    <source>
        <dbReference type="EMBL" id="MDR5655227.1"/>
    </source>
</evidence>
<accession>A0ABU1FEB0</accession>
<name>A0ABU1FEB0_9RHOB</name>
<reference evidence="2 3" key="1">
    <citation type="submission" date="2023-09" db="EMBL/GenBank/DDBJ databases">
        <title>Xinfangfangia sedmenti sp. nov., isolated the sedment.</title>
        <authorList>
            <person name="Xu L."/>
        </authorList>
    </citation>
    <scope>NUCLEOTIDE SEQUENCE [LARGE SCALE GENOMIC DNA]</scope>
    <source>
        <strain evidence="2 3">LG-4</strain>
    </source>
</reference>
<feature type="region of interest" description="Disordered" evidence="1">
    <location>
        <begin position="37"/>
        <end position="86"/>
    </location>
</feature>
<sequence length="172" mass="18789">MTVGIFPDRDMASRFSAFLRDEEVELPDCRPPAFAAAAADVAEAEAEAEALAESEEHLPSDAPPRLPFEGPGRCMPDREDDRPMPPAFIKAPTLPAEATAAAFARIQTGERIGEVAPDFGLTMAQLRAMWANHRRQMQKHIAESGRQPCVLCAKPFVPSVDHPDTCARCRHA</sequence>
<evidence type="ECO:0000256" key="1">
    <source>
        <dbReference type="SAM" id="MobiDB-lite"/>
    </source>
</evidence>
<protein>
    <submittedName>
        <fullName evidence="2">Uncharacterized protein</fullName>
    </submittedName>
</protein>
<keyword evidence="3" id="KW-1185">Reference proteome</keyword>
<feature type="compositionally biased region" description="Acidic residues" evidence="1">
    <location>
        <begin position="42"/>
        <end position="53"/>
    </location>
</feature>
<gene>
    <name evidence="2" type="ORF">RGD00_21705</name>
</gene>
<evidence type="ECO:0000313" key="3">
    <source>
        <dbReference type="Proteomes" id="UP001247754"/>
    </source>
</evidence>
<dbReference type="EMBL" id="JAVKPH010000054">
    <property type="protein sequence ID" value="MDR5655227.1"/>
    <property type="molecule type" value="Genomic_DNA"/>
</dbReference>
<proteinExistence type="predicted"/>